<dbReference type="AlphaFoldDB" id="A0A9P8RM87"/>
<dbReference type="RefSeq" id="XP_045953135.1">
    <property type="nucleotide sequence ID" value="XM_046100731.1"/>
</dbReference>
<dbReference type="SUPFAM" id="SSF56112">
    <property type="entry name" value="Protein kinase-like (PK-like)"/>
    <property type="match status" value="1"/>
</dbReference>
<dbReference type="Proteomes" id="UP000758603">
    <property type="component" value="Unassembled WGS sequence"/>
</dbReference>
<gene>
    <name evidence="2" type="ORF">BKA67DRAFT_540127</name>
</gene>
<dbReference type="Gene3D" id="3.90.1200.10">
    <property type="match status" value="1"/>
</dbReference>
<sequence>MNDLVVQTNAPASILPSQTYASADEWYRALADMHISQLAFQHNNAVEDEGDARDKYAAERRPASEPESEGGFTRFSEDFRPANILLDKDLWVVGVIDWQFAHAAVTQFSFDLPWWLLLEEPEYWTGGYRAWVGGEEDGGCKHRQKKVGRLSPAGDGKTEVPLSQRMRESREKRA</sequence>
<comment type="caution">
    <text evidence="2">The sequence shown here is derived from an EMBL/GenBank/DDBJ whole genome shotgun (WGS) entry which is preliminary data.</text>
</comment>
<accession>A0A9P8RM87</accession>
<evidence type="ECO:0000256" key="1">
    <source>
        <dbReference type="SAM" id="MobiDB-lite"/>
    </source>
</evidence>
<keyword evidence="3" id="KW-1185">Reference proteome</keyword>
<feature type="region of interest" description="Disordered" evidence="1">
    <location>
        <begin position="46"/>
        <end position="73"/>
    </location>
</feature>
<dbReference type="EMBL" id="JAGPXC010000009">
    <property type="protein sequence ID" value="KAH6646621.1"/>
    <property type="molecule type" value="Genomic_DNA"/>
</dbReference>
<dbReference type="InterPro" id="IPR011009">
    <property type="entry name" value="Kinase-like_dom_sf"/>
</dbReference>
<name>A0A9P8RM87_9PEZI</name>
<evidence type="ECO:0008006" key="4">
    <source>
        <dbReference type="Google" id="ProtNLM"/>
    </source>
</evidence>
<protein>
    <recommendedName>
        <fullName evidence="4">Aminoglycoside phosphotransferase domain-containing protein</fullName>
    </recommendedName>
</protein>
<feature type="compositionally biased region" description="Basic and acidic residues" evidence="1">
    <location>
        <begin position="165"/>
        <end position="174"/>
    </location>
</feature>
<dbReference type="OrthoDB" id="5412996at2759"/>
<evidence type="ECO:0000313" key="3">
    <source>
        <dbReference type="Proteomes" id="UP000758603"/>
    </source>
</evidence>
<feature type="region of interest" description="Disordered" evidence="1">
    <location>
        <begin position="136"/>
        <end position="174"/>
    </location>
</feature>
<proteinExistence type="predicted"/>
<organism evidence="2 3">
    <name type="scientific">Truncatella angustata</name>
    <dbReference type="NCBI Taxonomy" id="152316"/>
    <lineage>
        <taxon>Eukaryota</taxon>
        <taxon>Fungi</taxon>
        <taxon>Dikarya</taxon>
        <taxon>Ascomycota</taxon>
        <taxon>Pezizomycotina</taxon>
        <taxon>Sordariomycetes</taxon>
        <taxon>Xylariomycetidae</taxon>
        <taxon>Amphisphaeriales</taxon>
        <taxon>Sporocadaceae</taxon>
        <taxon>Truncatella</taxon>
    </lineage>
</organism>
<evidence type="ECO:0000313" key="2">
    <source>
        <dbReference type="EMBL" id="KAH6646621.1"/>
    </source>
</evidence>
<dbReference type="GeneID" id="70129623"/>
<feature type="compositionally biased region" description="Basic and acidic residues" evidence="1">
    <location>
        <begin position="52"/>
        <end position="64"/>
    </location>
</feature>
<reference evidence="2" key="1">
    <citation type="journal article" date="2021" name="Nat. Commun.">
        <title>Genetic determinants of endophytism in the Arabidopsis root mycobiome.</title>
        <authorList>
            <person name="Mesny F."/>
            <person name="Miyauchi S."/>
            <person name="Thiergart T."/>
            <person name="Pickel B."/>
            <person name="Atanasova L."/>
            <person name="Karlsson M."/>
            <person name="Huettel B."/>
            <person name="Barry K.W."/>
            <person name="Haridas S."/>
            <person name="Chen C."/>
            <person name="Bauer D."/>
            <person name="Andreopoulos W."/>
            <person name="Pangilinan J."/>
            <person name="LaButti K."/>
            <person name="Riley R."/>
            <person name="Lipzen A."/>
            <person name="Clum A."/>
            <person name="Drula E."/>
            <person name="Henrissat B."/>
            <person name="Kohler A."/>
            <person name="Grigoriev I.V."/>
            <person name="Martin F.M."/>
            <person name="Hacquard S."/>
        </authorList>
    </citation>
    <scope>NUCLEOTIDE SEQUENCE</scope>
    <source>
        <strain evidence="2">MPI-SDFR-AT-0073</strain>
    </source>
</reference>